<evidence type="ECO:0000256" key="6">
    <source>
        <dbReference type="SAM" id="MobiDB-lite"/>
    </source>
</evidence>
<evidence type="ECO:0000256" key="4">
    <source>
        <dbReference type="ARBA" id="ARBA00023136"/>
    </source>
</evidence>
<reference evidence="9" key="2">
    <citation type="submission" date="2020-02" db="EMBL/GenBank/DDBJ databases">
        <title>Identification and distribution of gene clusters putatively required for synthesis of sphingolipid metabolism inhibitors in phylogenetically diverse species of the filamentous fungus Fusarium.</title>
        <authorList>
            <person name="Kim H.-S."/>
            <person name="Busman M."/>
            <person name="Brown D.W."/>
            <person name="Divon H."/>
            <person name="Uhlig S."/>
            <person name="Proctor R.H."/>
        </authorList>
    </citation>
    <scope>NUCLEOTIDE SEQUENCE</scope>
    <source>
        <strain evidence="9">NRRL 25174</strain>
    </source>
</reference>
<dbReference type="EMBL" id="PVQB02000149">
    <property type="protein sequence ID" value="KAF4342273.1"/>
    <property type="molecule type" value="Genomic_DNA"/>
</dbReference>
<comment type="subcellular location">
    <subcellularLocation>
        <location evidence="1">Membrane</location>
        <topology evidence="1">Multi-pass membrane protein</topology>
    </subcellularLocation>
</comment>
<feature type="transmembrane region" description="Helical" evidence="7">
    <location>
        <begin position="157"/>
        <end position="175"/>
    </location>
</feature>
<name>A0A9P5ANZ2_9HYPO</name>
<evidence type="ECO:0000259" key="8">
    <source>
        <dbReference type="Pfam" id="PF20684"/>
    </source>
</evidence>
<organism evidence="9 10">
    <name type="scientific">Fusarium beomiforme</name>
    <dbReference type="NCBI Taxonomy" id="44412"/>
    <lineage>
        <taxon>Eukaryota</taxon>
        <taxon>Fungi</taxon>
        <taxon>Dikarya</taxon>
        <taxon>Ascomycota</taxon>
        <taxon>Pezizomycotina</taxon>
        <taxon>Sordariomycetes</taxon>
        <taxon>Hypocreomycetidae</taxon>
        <taxon>Hypocreales</taxon>
        <taxon>Nectriaceae</taxon>
        <taxon>Fusarium</taxon>
        <taxon>Fusarium burgessii species complex</taxon>
    </lineage>
</organism>
<dbReference type="InterPro" id="IPR052337">
    <property type="entry name" value="SAT4-like"/>
</dbReference>
<feature type="compositionally biased region" description="Polar residues" evidence="6">
    <location>
        <begin position="234"/>
        <end position="245"/>
    </location>
</feature>
<feature type="region of interest" description="Disordered" evidence="6">
    <location>
        <begin position="234"/>
        <end position="277"/>
    </location>
</feature>
<proteinExistence type="inferred from homology"/>
<dbReference type="Pfam" id="PF20684">
    <property type="entry name" value="Fung_rhodopsin"/>
    <property type="match status" value="1"/>
</dbReference>
<dbReference type="AlphaFoldDB" id="A0A9P5ANZ2"/>
<dbReference type="PANTHER" id="PTHR33048">
    <property type="entry name" value="PTH11-LIKE INTEGRAL MEMBRANE PROTEIN (AFU_ORTHOLOGUE AFUA_5G11245)"/>
    <property type="match status" value="1"/>
</dbReference>
<dbReference type="Proteomes" id="UP000730481">
    <property type="component" value="Unassembled WGS sequence"/>
</dbReference>
<evidence type="ECO:0000313" key="9">
    <source>
        <dbReference type="EMBL" id="KAF4342273.1"/>
    </source>
</evidence>
<keyword evidence="2 7" id="KW-0812">Transmembrane</keyword>
<evidence type="ECO:0000256" key="5">
    <source>
        <dbReference type="ARBA" id="ARBA00038359"/>
    </source>
</evidence>
<evidence type="ECO:0000313" key="10">
    <source>
        <dbReference type="Proteomes" id="UP000730481"/>
    </source>
</evidence>
<accession>A0A9P5ANZ2</accession>
<feature type="transmembrane region" description="Helical" evidence="7">
    <location>
        <begin position="195"/>
        <end position="214"/>
    </location>
</feature>
<evidence type="ECO:0000256" key="3">
    <source>
        <dbReference type="ARBA" id="ARBA00022989"/>
    </source>
</evidence>
<feature type="domain" description="Rhodopsin" evidence="8">
    <location>
        <begin position="70"/>
        <end position="219"/>
    </location>
</feature>
<keyword evidence="3 7" id="KW-1133">Transmembrane helix</keyword>
<evidence type="ECO:0000256" key="1">
    <source>
        <dbReference type="ARBA" id="ARBA00004141"/>
    </source>
</evidence>
<dbReference type="GO" id="GO:0016020">
    <property type="term" value="C:membrane"/>
    <property type="evidence" value="ECO:0007669"/>
    <property type="project" value="UniProtKB-SubCell"/>
</dbReference>
<feature type="transmembrane region" description="Helical" evidence="7">
    <location>
        <begin position="76"/>
        <end position="94"/>
    </location>
</feature>
<protein>
    <submittedName>
        <fullName evidence="9">Integral membrane protein</fullName>
    </submittedName>
</protein>
<dbReference type="PANTHER" id="PTHR33048:SF47">
    <property type="entry name" value="INTEGRAL MEMBRANE PROTEIN-RELATED"/>
    <property type="match status" value="1"/>
</dbReference>
<reference evidence="9" key="1">
    <citation type="journal article" date="2017" name="Mycologia">
        <title>Fusarium algeriense, sp. nov., a novel toxigenic crown rot pathogen of durum wheat from Algeria is nested in the Fusarium burgessii species complex.</title>
        <authorList>
            <person name="Laraba I."/>
            <person name="Keddad A."/>
            <person name="Boureghda H."/>
            <person name="Abdallah N."/>
            <person name="Vaughan M.M."/>
            <person name="Proctor R.H."/>
            <person name="Busman M."/>
            <person name="O'Donnell K."/>
        </authorList>
    </citation>
    <scope>NUCLEOTIDE SEQUENCE</scope>
    <source>
        <strain evidence="9">NRRL 25174</strain>
    </source>
</reference>
<evidence type="ECO:0000256" key="7">
    <source>
        <dbReference type="SAM" id="Phobius"/>
    </source>
</evidence>
<keyword evidence="10" id="KW-1185">Reference proteome</keyword>
<dbReference type="OrthoDB" id="5413793at2759"/>
<comment type="similarity">
    <text evidence="5">Belongs to the SAT4 family.</text>
</comment>
<evidence type="ECO:0000256" key="2">
    <source>
        <dbReference type="ARBA" id="ARBA00022692"/>
    </source>
</evidence>
<sequence length="324" mass="35282">MIGRLYARCFMSRAFGVDDMLALLGFALTVTLSSIEIAQVQNGSGSTMSTLSPAQLKAFFTTVDMPIGVFIRCVKGIGVVIVLITLAAFLFFLLECKPITDLFNRMNPDRHCVSQTVEAHVLWAHAFIGVLIDAALFGMPIWVIYKNMTFGSKAIKVILVFCVGLVAIIIGIVRICFMMTTDFAVDTTYKMGRVAIWVTIELHVGLWCGSFPALQPLLRLVSYQVGLRSHLSSTNKTTARGTETGTRPGASKYIKQPRVADSDPESDGASARAIVSGGDSTAESVELGLVDNGGIKVITHVTVRVEDQGYSRDRNKMETTWDAI</sequence>
<keyword evidence="4 7" id="KW-0472">Membrane</keyword>
<comment type="caution">
    <text evidence="9">The sequence shown here is derived from an EMBL/GenBank/DDBJ whole genome shotgun (WGS) entry which is preliminary data.</text>
</comment>
<dbReference type="InterPro" id="IPR049326">
    <property type="entry name" value="Rhodopsin_dom_fungi"/>
</dbReference>
<gene>
    <name evidence="9" type="ORF">FBEOM_3785</name>
</gene>
<feature type="transmembrane region" description="Helical" evidence="7">
    <location>
        <begin position="123"/>
        <end position="145"/>
    </location>
</feature>